<dbReference type="Proteomes" id="UP000234525">
    <property type="component" value="Unassembled WGS sequence"/>
</dbReference>
<dbReference type="EMBL" id="NRHA01000007">
    <property type="protein sequence ID" value="PCC54839.1"/>
    <property type="molecule type" value="Genomic_DNA"/>
</dbReference>
<feature type="compositionally biased region" description="Basic and acidic residues" evidence="1">
    <location>
        <begin position="50"/>
        <end position="63"/>
    </location>
</feature>
<dbReference type="Proteomes" id="UP000234289">
    <property type="component" value="Unassembled WGS sequence"/>
</dbReference>
<reference evidence="13" key="2">
    <citation type="submission" date="2016-09" db="EMBL/GenBank/DDBJ databases">
        <title>Complete Genome Sequence of Brevibacterium linens SMQ-1335.</title>
        <authorList>
            <person name="de Melo A.G."/>
            <person name="Labrie S.J."/>
            <person name="Dumaresq J."/>
            <person name="Roberts R.J."/>
            <person name="Tremblay D.M."/>
            <person name="Moineau S."/>
        </authorList>
    </citation>
    <scope>NUCLEOTIDE SEQUENCE [LARGE SCALE GENOMIC DNA]</scope>
    <source>
        <strain evidence="13">SMQ-1335</strain>
    </source>
</reference>
<dbReference type="Proteomes" id="UP000218377">
    <property type="component" value="Unassembled WGS sequence"/>
</dbReference>
<accession>A0A1D7W5T3</accession>
<reference evidence="2" key="1">
    <citation type="submission" date="2016-09" db="EMBL/GenBank/DDBJ databases">
        <title>Complete Genome Sequence of Brevibacterium aurantiacum SMQ-1335.</title>
        <authorList>
            <person name="de Melo A.G."/>
            <person name="Labrie S.J."/>
            <person name="Dumaresq J."/>
            <person name="Roberts R.J."/>
            <person name="Tremblay D.M."/>
            <person name="Moineau S."/>
        </authorList>
    </citation>
    <scope>NUCLEOTIDE SEQUENCE</scope>
    <source>
        <strain evidence="2">SMQ-1335</strain>
    </source>
</reference>
<dbReference type="EMBL" id="CP025334">
    <property type="protein sequence ID" value="AZT99194.1"/>
    <property type="molecule type" value="Genomic_DNA"/>
</dbReference>
<protein>
    <submittedName>
        <fullName evidence="3 9">Antitoxin</fullName>
    </submittedName>
</protein>
<dbReference type="Proteomes" id="UP000297736">
    <property type="component" value="Unassembled WGS sequence"/>
</dbReference>
<evidence type="ECO:0000313" key="3">
    <source>
        <dbReference type="EMBL" id="AZT95439.1"/>
    </source>
</evidence>
<accession>A0A2H1IGQ0</accession>
<evidence type="ECO:0000313" key="8">
    <source>
        <dbReference type="EMBL" id="PCC54839.1"/>
    </source>
</evidence>
<evidence type="ECO:0000313" key="11">
    <source>
        <dbReference type="EMBL" id="SMX98021.1"/>
    </source>
</evidence>
<dbReference type="EMBL" id="NRGO01000027">
    <property type="protein sequence ID" value="PCC48741.1"/>
    <property type="molecule type" value="Genomic_DNA"/>
</dbReference>
<evidence type="ECO:0000313" key="21">
    <source>
        <dbReference type="Proteomes" id="UP000282731"/>
    </source>
</evidence>
<evidence type="ECO:0000313" key="22">
    <source>
        <dbReference type="Proteomes" id="UP000283000"/>
    </source>
</evidence>
<evidence type="ECO:0000313" key="15">
    <source>
        <dbReference type="Proteomes" id="UP000217881"/>
    </source>
</evidence>
<dbReference type="Proteomes" id="UP000094793">
    <property type="component" value="Chromosome"/>
</dbReference>
<dbReference type="EMBL" id="NRGQ01000022">
    <property type="protein sequence ID" value="PCC42162.1"/>
    <property type="molecule type" value="Genomic_DNA"/>
</dbReference>
<evidence type="ECO:0000313" key="19">
    <source>
        <dbReference type="Proteomes" id="UP000234327"/>
    </source>
</evidence>
<reference evidence="14 15" key="3">
    <citation type="journal article" date="2017" name="Elife">
        <title>Extensive horizontal gene transfer in cheese-associated bacteria.</title>
        <authorList>
            <person name="Bonham K.S."/>
            <person name="Wolfe B.E."/>
            <person name="Dutton R.J."/>
        </authorList>
    </citation>
    <scope>NUCLEOTIDE SEQUENCE [LARGE SCALE GENOMIC DNA]</scope>
    <source>
        <strain evidence="8 15">738_8</strain>
        <strain evidence="7 14">900_6</strain>
        <strain evidence="6 17">962_8</strain>
        <strain evidence="5 16">JB5</strain>
    </source>
</reference>
<proteinExistence type="predicted"/>
<name>A0A1D7W5T3_BREAU</name>
<dbReference type="PATRIC" id="fig|1703.10.peg.2787"/>
<gene>
    <name evidence="10" type="ORF">BAUR9175_02870</name>
    <name evidence="9" type="ORF">BAUR920_01025</name>
    <name evidence="11" type="ORF">BAURA63_03237</name>
    <name evidence="2" type="ORF">BLSMQ_2703</name>
    <name evidence="8" type="ORF">CIK59_04850</name>
    <name evidence="7" type="ORF">CIK62_16930</name>
    <name evidence="6" type="ORF">CIK65_14200</name>
    <name evidence="5" type="ORF">CIK79_02395</name>
    <name evidence="3" type="ORF">CXR23_14290</name>
    <name evidence="4" type="ORF">CXR27_13980</name>
    <name evidence="12" type="ORF">EB834_12015</name>
</gene>
<feature type="compositionally biased region" description="Basic and acidic residues" evidence="1">
    <location>
        <begin position="93"/>
        <end position="119"/>
    </location>
</feature>
<accession>A0A2A3ZBA2</accession>
<dbReference type="KEGG" id="blin:BLSMQ_2703"/>
<evidence type="ECO:0000313" key="20">
    <source>
        <dbReference type="Proteomes" id="UP000234525"/>
    </source>
</evidence>
<reference evidence="21 22" key="8">
    <citation type="submission" date="2019-01" db="EMBL/GenBank/DDBJ databases">
        <title>Comparative genomic analysis of Brevibacterium aurantiacum sheds light on its evolution and its adaptation to smear-ripened cheeses.</title>
        <authorList>
            <person name="Moineau S."/>
        </authorList>
    </citation>
    <scope>NUCLEOTIDE SEQUENCE [LARGE SCALE GENOMIC DNA]</scope>
    <source>
        <strain evidence="3 22">SMQ-1417</strain>
        <strain evidence="4 21">SMQ-1420</strain>
    </source>
</reference>
<dbReference type="EMBL" id="FXZB01000020">
    <property type="protein sequence ID" value="SMX91799.1"/>
    <property type="molecule type" value="Genomic_DNA"/>
</dbReference>
<reference evidence="18 20" key="5">
    <citation type="submission" date="2017-03" db="EMBL/GenBank/DDBJ databases">
        <authorList>
            <person name="Monnet C."/>
        </authorList>
    </citation>
    <scope>NUCLEOTIDE SEQUENCE [LARGE SCALE GENOMIC DNA]</scope>
    <source>
        <strain evidence="20">ATCC 9175</strain>
        <strain evidence="18">CNRZ 920</strain>
    </source>
</reference>
<dbReference type="GeneID" id="60907026"/>
<reference evidence="9 19" key="4">
    <citation type="submission" date="2017-03" db="EMBL/GenBank/DDBJ databases">
        <authorList>
            <person name="Afonso C.L."/>
            <person name="Miller P.J."/>
            <person name="Scott M.A."/>
            <person name="Spackman E."/>
            <person name="Goraichik I."/>
            <person name="Dimitrov K.M."/>
            <person name="Suarez D.L."/>
            <person name="Swayne D.E."/>
        </authorList>
    </citation>
    <scope>NUCLEOTIDE SEQUENCE [LARGE SCALE GENOMIC DNA]</scope>
    <source>
        <strain evidence="11">6</strain>
        <strain evidence="19">6(3)</strain>
        <strain evidence="10">ATCC 9175</strain>
        <strain evidence="9">CNRZ 920</strain>
    </source>
</reference>
<evidence type="ECO:0000313" key="14">
    <source>
        <dbReference type="Proteomes" id="UP000217720"/>
    </source>
</evidence>
<dbReference type="EMBL" id="FXYZ01000019">
    <property type="protein sequence ID" value="SMX98021.1"/>
    <property type="molecule type" value="Genomic_DNA"/>
</dbReference>
<evidence type="ECO:0000313" key="10">
    <source>
        <dbReference type="EMBL" id="SMX91799.1"/>
    </source>
</evidence>
<evidence type="ECO:0000313" key="18">
    <source>
        <dbReference type="Proteomes" id="UP000234289"/>
    </source>
</evidence>
<dbReference type="RefSeq" id="WP_009882695.1">
    <property type="nucleotide sequence ID" value="NZ_AAGP01000009.1"/>
</dbReference>
<evidence type="ECO:0000313" key="17">
    <source>
        <dbReference type="Proteomes" id="UP000218620"/>
    </source>
</evidence>
<dbReference type="EMBL" id="CP017150">
    <property type="protein sequence ID" value="AOP54409.1"/>
    <property type="molecule type" value="Genomic_DNA"/>
</dbReference>
<dbReference type="Pfam" id="PF14013">
    <property type="entry name" value="MT0933_antitox"/>
    <property type="match status" value="1"/>
</dbReference>
<dbReference type="Proteomes" id="UP000217881">
    <property type="component" value="Unassembled WGS sequence"/>
</dbReference>
<dbReference type="eggNOG" id="ENOG5031XBE">
    <property type="taxonomic scope" value="Bacteria"/>
</dbReference>
<dbReference type="Proteomes" id="UP000218620">
    <property type="component" value="Unassembled WGS sequence"/>
</dbReference>
<dbReference type="EMBL" id="CP025330">
    <property type="protein sequence ID" value="AZT95439.1"/>
    <property type="molecule type" value="Genomic_DNA"/>
</dbReference>
<dbReference type="EMBL" id="FXZG01000004">
    <property type="protein sequence ID" value="SMX74363.1"/>
    <property type="molecule type" value="Genomic_DNA"/>
</dbReference>
<reference evidence="21 22" key="6">
    <citation type="submission" date="2017-12" db="EMBL/GenBank/DDBJ databases">
        <authorList>
            <person name="Levesque S."/>
        </authorList>
    </citation>
    <scope>NUCLEOTIDE SEQUENCE [LARGE SCALE GENOMIC DNA]</scope>
    <source>
        <strain evidence="3 22">SMQ-1417</strain>
        <strain evidence="4 21">SMQ-1420</strain>
    </source>
</reference>
<evidence type="ECO:0000313" key="2">
    <source>
        <dbReference type="EMBL" id="AOP54409.1"/>
    </source>
</evidence>
<dbReference type="AlphaFoldDB" id="A0A1D7W5T3"/>
<dbReference type="Proteomes" id="UP000234327">
    <property type="component" value="Unassembled WGS sequence"/>
</dbReference>
<dbReference type="Proteomes" id="UP000217720">
    <property type="component" value="Unassembled WGS sequence"/>
</dbReference>
<dbReference type="Proteomes" id="UP000282731">
    <property type="component" value="Chromosome"/>
</dbReference>
<evidence type="ECO:0000313" key="9">
    <source>
        <dbReference type="EMBL" id="SMX74363.1"/>
    </source>
</evidence>
<evidence type="ECO:0000256" key="1">
    <source>
        <dbReference type="SAM" id="MobiDB-lite"/>
    </source>
</evidence>
<dbReference type="EMBL" id="NRGX01000001">
    <property type="protein sequence ID" value="PCC20337.1"/>
    <property type="molecule type" value="Genomic_DNA"/>
</dbReference>
<reference evidence="12 23" key="7">
    <citation type="submission" date="2018-10" db="EMBL/GenBank/DDBJ databases">
        <title>Brevibacterium genomes from Austrain hard cheese rinds.</title>
        <authorList>
            <person name="Anast J.M."/>
            <person name="Dzieciol M."/>
            <person name="Schultz D.L."/>
            <person name="Mann E."/>
            <person name="Wagner M."/>
            <person name="Schmitz-Esser S."/>
        </authorList>
    </citation>
    <scope>NUCLEOTIDE SEQUENCE [LARGE SCALE GENOMIC DNA]</scope>
    <source>
        <strain evidence="12 23">L261</strain>
    </source>
</reference>
<dbReference type="Proteomes" id="UP000283000">
    <property type="component" value="Chromosome"/>
</dbReference>
<evidence type="ECO:0000313" key="5">
    <source>
        <dbReference type="EMBL" id="PCC20337.1"/>
    </source>
</evidence>
<evidence type="ECO:0000313" key="4">
    <source>
        <dbReference type="EMBL" id="AZT99194.1"/>
    </source>
</evidence>
<evidence type="ECO:0000313" key="23">
    <source>
        <dbReference type="Proteomes" id="UP000297736"/>
    </source>
</evidence>
<dbReference type="InterPro" id="IPR028037">
    <property type="entry name" value="Antitoxin_Rv0909/MT0933"/>
</dbReference>
<evidence type="ECO:0000313" key="16">
    <source>
        <dbReference type="Proteomes" id="UP000218377"/>
    </source>
</evidence>
<dbReference type="EMBL" id="RHFF01000011">
    <property type="protein sequence ID" value="TGD38313.1"/>
    <property type="molecule type" value="Genomic_DNA"/>
</dbReference>
<keyword evidence="20" id="KW-1185">Reference proteome</keyword>
<dbReference type="OrthoDB" id="3267972at2"/>
<organism evidence="2 13">
    <name type="scientific">Brevibacterium aurantiacum</name>
    <dbReference type="NCBI Taxonomy" id="273384"/>
    <lineage>
        <taxon>Bacteria</taxon>
        <taxon>Bacillati</taxon>
        <taxon>Actinomycetota</taxon>
        <taxon>Actinomycetes</taxon>
        <taxon>Micrococcales</taxon>
        <taxon>Brevibacteriaceae</taxon>
        <taxon>Brevibacterium</taxon>
    </lineage>
</organism>
<evidence type="ECO:0000313" key="13">
    <source>
        <dbReference type="Proteomes" id="UP000094793"/>
    </source>
</evidence>
<evidence type="ECO:0000313" key="7">
    <source>
        <dbReference type="EMBL" id="PCC48741.1"/>
    </source>
</evidence>
<feature type="region of interest" description="Disordered" evidence="1">
    <location>
        <begin position="43"/>
        <end position="119"/>
    </location>
</feature>
<evidence type="ECO:0000313" key="12">
    <source>
        <dbReference type="EMBL" id="TGD38313.1"/>
    </source>
</evidence>
<sequence>MPFDKFINKAKNLANDPKVREKLNSDKGEKATDSILDKAAGVAESLTNGKHTDKIQKARDAADRAVGTDGKSENNQADGQRPAGEQNPGDNQRPTDEQRPTGEQRPDVNPRTDEGETRP</sequence>
<evidence type="ECO:0000313" key="6">
    <source>
        <dbReference type="EMBL" id="PCC42162.1"/>
    </source>
</evidence>